<name>A0A150M0N9_9BACI</name>
<dbReference type="EMBL" id="LQYT01000052">
    <property type="protein sequence ID" value="KYD18120.1"/>
    <property type="molecule type" value="Genomic_DNA"/>
</dbReference>
<comment type="caution">
    <text evidence="1">The sequence shown here is derived from an EMBL/GenBank/DDBJ whole genome shotgun (WGS) entry which is preliminary data.</text>
</comment>
<proteinExistence type="predicted"/>
<reference evidence="1 2" key="1">
    <citation type="submission" date="2016-01" db="EMBL/GenBank/DDBJ databases">
        <title>Draft Genome Sequences of Seven Thermophilic Sporeformers Isolated from Foods.</title>
        <authorList>
            <person name="Berendsen E.M."/>
            <person name="Wells-Bennik M.H."/>
            <person name="Krawcyk A.O."/>
            <person name="De Jong A."/>
            <person name="Holsappel S."/>
            <person name="Eijlander R.T."/>
            <person name="Kuipers O.P."/>
        </authorList>
    </citation>
    <scope>NUCLEOTIDE SEQUENCE [LARGE SCALE GENOMIC DNA]</scope>
    <source>
        <strain evidence="1 2">B4135</strain>
    </source>
</reference>
<dbReference type="AlphaFoldDB" id="A0A150M0N9"/>
<evidence type="ECO:0000313" key="1">
    <source>
        <dbReference type="EMBL" id="KYD18120.1"/>
    </source>
</evidence>
<sequence>MDSAESSATSGMVARAFGGAHPYFSYNKEILSINIKFILFNYR</sequence>
<dbReference type="Proteomes" id="UP000075683">
    <property type="component" value="Unassembled WGS sequence"/>
</dbReference>
<dbReference type="STRING" id="301148.B4135_2359"/>
<protein>
    <submittedName>
        <fullName evidence="1">Uncharacterized protein</fullName>
    </submittedName>
</protein>
<evidence type="ECO:0000313" key="2">
    <source>
        <dbReference type="Proteomes" id="UP000075683"/>
    </source>
</evidence>
<organism evidence="1 2">
    <name type="scientific">Caldibacillus debilis</name>
    <dbReference type="NCBI Taxonomy" id="301148"/>
    <lineage>
        <taxon>Bacteria</taxon>
        <taxon>Bacillati</taxon>
        <taxon>Bacillota</taxon>
        <taxon>Bacilli</taxon>
        <taxon>Bacillales</taxon>
        <taxon>Bacillaceae</taxon>
        <taxon>Caldibacillus</taxon>
    </lineage>
</organism>
<accession>A0A150M0N9</accession>
<gene>
    <name evidence="1" type="ORF">B4135_2359</name>
</gene>